<protein>
    <submittedName>
        <fullName evidence="1">Filaggrin-2 like</fullName>
    </submittedName>
</protein>
<name>A0ACC1WPN0_MELAZ</name>
<evidence type="ECO:0000313" key="2">
    <source>
        <dbReference type="Proteomes" id="UP001164539"/>
    </source>
</evidence>
<evidence type="ECO:0000313" key="1">
    <source>
        <dbReference type="EMBL" id="KAJ4700799.1"/>
    </source>
</evidence>
<dbReference type="EMBL" id="CM051407">
    <property type="protein sequence ID" value="KAJ4700799.1"/>
    <property type="molecule type" value="Genomic_DNA"/>
</dbReference>
<dbReference type="Proteomes" id="UP001164539">
    <property type="component" value="Chromosome 14"/>
</dbReference>
<gene>
    <name evidence="1" type="ORF">OWV82_024122</name>
</gene>
<accession>A0ACC1WPN0</accession>
<comment type="caution">
    <text evidence="1">The sequence shown here is derived from an EMBL/GenBank/DDBJ whole genome shotgun (WGS) entry which is preliminary data.</text>
</comment>
<reference evidence="1 2" key="1">
    <citation type="journal article" date="2023" name="Science">
        <title>Complex scaffold remodeling in plant triterpene biosynthesis.</title>
        <authorList>
            <person name="De La Pena R."/>
            <person name="Hodgson H."/>
            <person name="Liu J.C."/>
            <person name="Stephenson M.J."/>
            <person name="Martin A.C."/>
            <person name="Owen C."/>
            <person name="Harkess A."/>
            <person name="Leebens-Mack J."/>
            <person name="Jimenez L.E."/>
            <person name="Osbourn A."/>
            <person name="Sattely E.S."/>
        </authorList>
    </citation>
    <scope>NUCLEOTIDE SEQUENCE [LARGE SCALE GENOMIC DNA]</scope>
    <source>
        <strain evidence="2">cv. JPN11</strain>
        <tissue evidence="1">Leaf</tissue>
    </source>
</reference>
<keyword evidence="2" id="KW-1185">Reference proteome</keyword>
<organism evidence="1 2">
    <name type="scientific">Melia azedarach</name>
    <name type="common">Chinaberry tree</name>
    <dbReference type="NCBI Taxonomy" id="155640"/>
    <lineage>
        <taxon>Eukaryota</taxon>
        <taxon>Viridiplantae</taxon>
        <taxon>Streptophyta</taxon>
        <taxon>Embryophyta</taxon>
        <taxon>Tracheophyta</taxon>
        <taxon>Spermatophyta</taxon>
        <taxon>Magnoliopsida</taxon>
        <taxon>eudicotyledons</taxon>
        <taxon>Gunneridae</taxon>
        <taxon>Pentapetalae</taxon>
        <taxon>rosids</taxon>
        <taxon>malvids</taxon>
        <taxon>Sapindales</taxon>
        <taxon>Meliaceae</taxon>
        <taxon>Melia</taxon>
    </lineage>
</organism>
<proteinExistence type="predicted"/>
<sequence length="84" mass="9181">MVKPMEVSSNKKDPGGEMGGAPTEPRFRSKKGSVIPAKRRSVKRMMFDQFVQSLVSLFGSVKKQVSTAAPKSSKTNDNAVFPYS</sequence>